<evidence type="ECO:0000313" key="2">
    <source>
        <dbReference type="EMBL" id="KAE9026969.1"/>
    </source>
</evidence>
<proteinExistence type="predicted"/>
<dbReference type="AlphaFoldDB" id="A0A6A3M4W8"/>
<feature type="compositionally biased region" description="Polar residues" evidence="1">
    <location>
        <begin position="24"/>
        <end position="47"/>
    </location>
</feature>
<protein>
    <submittedName>
        <fullName evidence="2">Uncharacterized protein</fullName>
    </submittedName>
</protein>
<name>A0A6A3M4W8_9STRA</name>
<comment type="caution">
    <text evidence="2">The sequence shown here is derived from an EMBL/GenBank/DDBJ whole genome shotgun (WGS) entry which is preliminary data.</text>
</comment>
<organism evidence="2 3">
    <name type="scientific">Phytophthora rubi</name>
    <dbReference type="NCBI Taxonomy" id="129364"/>
    <lineage>
        <taxon>Eukaryota</taxon>
        <taxon>Sar</taxon>
        <taxon>Stramenopiles</taxon>
        <taxon>Oomycota</taxon>
        <taxon>Peronosporomycetes</taxon>
        <taxon>Peronosporales</taxon>
        <taxon>Peronosporaceae</taxon>
        <taxon>Phytophthora</taxon>
    </lineage>
</organism>
<dbReference type="EMBL" id="QXFV01000769">
    <property type="protein sequence ID" value="KAE9026969.1"/>
    <property type="molecule type" value="Genomic_DNA"/>
</dbReference>
<evidence type="ECO:0000313" key="3">
    <source>
        <dbReference type="Proteomes" id="UP000429607"/>
    </source>
</evidence>
<reference evidence="2 3" key="1">
    <citation type="submission" date="2018-09" db="EMBL/GenBank/DDBJ databases">
        <title>Genomic investigation of the strawberry pathogen Phytophthora fragariae indicates pathogenicity is determined by transcriptional variation in three key races.</title>
        <authorList>
            <person name="Adams T.M."/>
            <person name="Armitage A.D."/>
            <person name="Sobczyk M.K."/>
            <person name="Bates H.J."/>
            <person name="Dunwell J.M."/>
            <person name="Nellist C.F."/>
            <person name="Harrison R.J."/>
        </authorList>
    </citation>
    <scope>NUCLEOTIDE SEQUENCE [LARGE SCALE GENOMIC DNA]</scope>
    <source>
        <strain evidence="2 3">SCRP249</strain>
    </source>
</reference>
<sequence length="117" mass="12869">MTGRPCMRGRRPSANSAEPRRELSLSQLRCSTPADNRQRGTVQSTTPSLAVRHRCRPVQGSLRCKAGTNATPDPTRHKQLPAGRCAEQNTFLGRPTVHHASALRLLNLSAEYGARKK</sequence>
<accession>A0A6A3M4W8</accession>
<dbReference type="Proteomes" id="UP000429607">
    <property type="component" value="Unassembled WGS sequence"/>
</dbReference>
<evidence type="ECO:0000256" key="1">
    <source>
        <dbReference type="SAM" id="MobiDB-lite"/>
    </source>
</evidence>
<gene>
    <name evidence="2" type="ORF">PR001_g12079</name>
</gene>
<feature type="region of interest" description="Disordered" evidence="1">
    <location>
        <begin position="1"/>
        <end position="47"/>
    </location>
</feature>